<dbReference type="InterPro" id="IPR000679">
    <property type="entry name" value="Znf_GATA"/>
</dbReference>
<dbReference type="Proteomes" id="UP000245946">
    <property type="component" value="Unassembled WGS sequence"/>
</dbReference>
<organism evidence="9 10">
    <name type="scientific">Tilletiopsis washingtonensis</name>
    <dbReference type="NCBI Taxonomy" id="58919"/>
    <lineage>
        <taxon>Eukaryota</taxon>
        <taxon>Fungi</taxon>
        <taxon>Dikarya</taxon>
        <taxon>Basidiomycota</taxon>
        <taxon>Ustilaginomycotina</taxon>
        <taxon>Exobasidiomycetes</taxon>
        <taxon>Entylomatales</taxon>
        <taxon>Entylomatales incertae sedis</taxon>
        <taxon>Tilletiopsis</taxon>
    </lineage>
</organism>
<keyword evidence="3" id="KW-0862">Zinc</keyword>
<dbReference type="GeneID" id="37272006"/>
<dbReference type="RefSeq" id="XP_025595366.1">
    <property type="nucleotide sequence ID" value="XM_025744462.1"/>
</dbReference>
<dbReference type="Gene3D" id="3.30.50.10">
    <property type="entry name" value="Erythroid Transcription Factor GATA-1, subunit A"/>
    <property type="match status" value="1"/>
</dbReference>
<dbReference type="PROSITE" id="PS50114">
    <property type="entry name" value="GATA_ZN_FINGER_2"/>
    <property type="match status" value="1"/>
</dbReference>
<dbReference type="PANTHER" id="PTHR47172">
    <property type="entry name" value="OS01G0976800 PROTEIN"/>
    <property type="match status" value="1"/>
</dbReference>
<feature type="region of interest" description="Disordered" evidence="7">
    <location>
        <begin position="371"/>
        <end position="393"/>
    </location>
</feature>
<feature type="compositionally biased region" description="Pro residues" evidence="7">
    <location>
        <begin position="1"/>
        <end position="11"/>
    </location>
</feature>
<proteinExistence type="predicted"/>
<evidence type="ECO:0000256" key="6">
    <source>
        <dbReference type="PROSITE-ProRule" id="PRU00094"/>
    </source>
</evidence>
<feature type="region of interest" description="Disordered" evidence="7">
    <location>
        <begin position="502"/>
        <end position="540"/>
    </location>
</feature>
<evidence type="ECO:0000259" key="8">
    <source>
        <dbReference type="PROSITE" id="PS50114"/>
    </source>
</evidence>
<feature type="compositionally biased region" description="Low complexity" evidence="7">
    <location>
        <begin position="148"/>
        <end position="181"/>
    </location>
</feature>
<dbReference type="GO" id="GO:0008270">
    <property type="term" value="F:zinc ion binding"/>
    <property type="evidence" value="ECO:0007669"/>
    <property type="project" value="UniProtKB-KW"/>
</dbReference>
<feature type="compositionally biased region" description="Low complexity" evidence="7">
    <location>
        <begin position="502"/>
        <end position="515"/>
    </location>
</feature>
<dbReference type="STRING" id="58919.A0A316Z046"/>
<evidence type="ECO:0000256" key="3">
    <source>
        <dbReference type="ARBA" id="ARBA00022833"/>
    </source>
</evidence>
<keyword evidence="10" id="KW-1185">Reference proteome</keyword>
<feature type="region of interest" description="Disordered" evidence="7">
    <location>
        <begin position="1"/>
        <end position="296"/>
    </location>
</feature>
<evidence type="ECO:0000313" key="10">
    <source>
        <dbReference type="Proteomes" id="UP000245946"/>
    </source>
</evidence>
<gene>
    <name evidence="9" type="ORF">FA09DRAFT_341551</name>
</gene>
<keyword evidence="2 6" id="KW-0863">Zinc-finger</keyword>
<dbReference type="InterPro" id="IPR013088">
    <property type="entry name" value="Znf_NHR/GATA"/>
</dbReference>
<dbReference type="CDD" id="cd00202">
    <property type="entry name" value="ZnF_GATA"/>
    <property type="match status" value="1"/>
</dbReference>
<feature type="domain" description="GATA-type" evidence="8">
    <location>
        <begin position="428"/>
        <end position="463"/>
    </location>
</feature>
<reference evidence="9 10" key="1">
    <citation type="journal article" date="2018" name="Mol. Biol. Evol.">
        <title>Broad Genomic Sampling Reveals a Smut Pathogenic Ancestry of the Fungal Clade Ustilaginomycotina.</title>
        <authorList>
            <person name="Kijpornyongpan T."/>
            <person name="Mondo S.J."/>
            <person name="Barry K."/>
            <person name="Sandor L."/>
            <person name="Lee J."/>
            <person name="Lipzen A."/>
            <person name="Pangilinan J."/>
            <person name="LaButti K."/>
            <person name="Hainaut M."/>
            <person name="Henrissat B."/>
            <person name="Grigoriev I.V."/>
            <person name="Spatafora J.W."/>
            <person name="Aime M.C."/>
        </authorList>
    </citation>
    <scope>NUCLEOTIDE SEQUENCE [LARGE SCALE GENOMIC DNA]</scope>
    <source>
        <strain evidence="9 10">MCA 4186</strain>
    </source>
</reference>
<feature type="compositionally biased region" description="Low complexity" evidence="7">
    <location>
        <begin position="209"/>
        <end position="244"/>
    </location>
</feature>
<dbReference type="SMART" id="SM00401">
    <property type="entry name" value="ZnF_GATA"/>
    <property type="match status" value="1"/>
</dbReference>
<evidence type="ECO:0000256" key="4">
    <source>
        <dbReference type="ARBA" id="ARBA00023015"/>
    </source>
</evidence>
<feature type="region of interest" description="Disordered" evidence="7">
    <location>
        <begin position="408"/>
        <end position="427"/>
    </location>
</feature>
<name>A0A316Z046_9BASI</name>
<feature type="compositionally biased region" description="Basic residues" evidence="7">
    <location>
        <begin position="412"/>
        <end position="425"/>
    </location>
</feature>
<dbReference type="GO" id="GO:0006355">
    <property type="term" value="P:regulation of DNA-templated transcription"/>
    <property type="evidence" value="ECO:0007669"/>
    <property type="project" value="InterPro"/>
</dbReference>
<dbReference type="OrthoDB" id="3070851at2759"/>
<keyword evidence="4" id="KW-0805">Transcription regulation</keyword>
<dbReference type="Pfam" id="PF00320">
    <property type="entry name" value="GATA"/>
    <property type="match status" value="1"/>
</dbReference>
<dbReference type="GO" id="GO:0043565">
    <property type="term" value="F:sequence-specific DNA binding"/>
    <property type="evidence" value="ECO:0007669"/>
    <property type="project" value="InterPro"/>
</dbReference>
<feature type="region of interest" description="Disordered" evidence="7">
    <location>
        <begin position="553"/>
        <end position="635"/>
    </location>
</feature>
<sequence length="635" mass="66091">MASALPPPAPSLPSHLDMSPPPVPSSERPTLPSIVTQSRLSGTAGAPSEPPSSGPSTVSRSSAVASVSYMPRPRSSSDVRLPPIASFLAGSLGQQAGPSSLQQGPPRPSGLSMLVGADAGARGRLSGPDSHPPPVRRTAPRRPRSSEEAGAARSSWASAPSAWPGGISAAPSSSSSYTGRSPDLRGSVSGRASPSSAGTSPRGPWTSDSASPLPRLSASGAASGPSAYQTLRTLSPPTSYPSLPAGSLSPSEAGPTRRRWSGSTPLHSSPYPRLSPNTATREVRQRRNTDSSYGQEREEAQLVHMLHQVRSANAQCGLVLPGSPALSDDEHSLVSALRGELLRLRIYDAPGAARLAADAGLTLDDALAPYDSSSHAGSSRASPPSPMSPDMSAPAGMVGIADVDMADGPLSRKVKPKHAPRRVRKRENEHHQACLGCDAAETPEWRKGPMGNRTLCNACGLLYAKQIRRKAKEATAAGAQARSAAAETDEDKHASLEELRAAVRARSSSSASTTTAPPPPPPSAFLQRMGPGPRMRDETIDNSPVHARTLFADDPAGRAEPPRGGHPYADMPYARAGLPPLSSFFSDPKGAAGERPLPPLPHEHPAQRLPPLAAGQRATWTMARPPHDRSPSPSR</sequence>
<evidence type="ECO:0000256" key="5">
    <source>
        <dbReference type="ARBA" id="ARBA00023163"/>
    </source>
</evidence>
<dbReference type="PANTHER" id="PTHR47172:SF24">
    <property type="entry name" value="GATA ZINC FINGER DOMAIN-CONTAINING PROTEIN 14-RELATED"/>
    <property type="match status" value="1"/>
</dbReference>
<feature type="compositionally biased region" description="Basic and acidic residues" evidence="7">
    <location>
        <begin position="281"/>
        <end position="296"/>
    </location>
</feature>
<dbReference type="AlphaFoldDB" id="A0A316Z046"/>
<feature type="compositionally biased region" description="Basic and acidic residues" evidence="7">
    <location>
        <begin position="625"/>
        <end position="635"/>
    </location>
</feature>
<dbReference type="SUPFAM" id="SSF57716">
    <property type="entry name" value="Glucocorticoid receptor-like (DNA-binding domain)"/>
    <property type="match status" value="1"/>
</dbReference>
<keyword evidence="1" id="KW-0479">Metal-binding</keyword>
<evidence type="ECO:0000256" key="2">
    <source>
        <dbReference type="ARBA" id="ARBA00022771"/>
    </source>
</evidence>
<dbReference type="EMBL" id="KZ819307">
    <property type="protein sequence ID" value="PWN95087.1"/>
    <property type="molecule type" value="Genomic_DNA"/>
</dbReference>
<accession>A0A316Z046</accession>
<evidence type="ECO:0000256" key="7">
    <source>
        <dbReference type="SAM" id="MobiDB-lite"/>
    </source>
</evidence>
<feature type="compositionally biased region" description="Polar residues" evidence="7">
    <location>
        <begin position="92"/>
        <end position="103"/>
    </location>
</feature>
<evidence type="ECO:0000313" key="9">
    <source>
        <dbReference type="EMBL" id="PWN95087.1"/>
    </source>
</evidence>
<protein>
    <recommendedName>
        <fullName evidence="8">GATA-type domain-containing protein</fullName>
    </recommendedName>
</protein>
<keyword evidence="5" id="KW-0804">Transcription</keyword>
<feature type="compositionally biased region" description="Polar residues" evidence="7">
    <location>
        <begin position="190"/>
        <end position="199"/>
    </location>
</feature>
<evidence type="ECO:0000256" key="1">
    <source>
        <dbReference type="ARBA" id="ARBA00022723"/>
    </source>
</evidence>
<feature type="compositionally biased region" description="Low complexity" evidence="7">
    <location>
        <begin position="54"/>
        <end position="68"/>
    </location>
</feature>